<dbReference type="Proteomes" id="UP000652761">
    <property type="component" value="Unassembled WGS sequence"/>
</dbReference>
<dbReference type="PANTHER" id="PTHR46245:SF10">
    <property type="entry name" value="B3 DOMAIN-CONTAINING TRANSCRIPTION FACTOR VAL3"/>
    <property type="match status" value="1"/>
</dbReference>
<keyword evidence="4" id="KW-1185">Reference proteome</keyword>
<evidence type="ECO:0000313" key="4">
    <source>
        <dbReference type="Proteomes" id="UP000652761"/>
    </source>
</evidence>
<evidence type="ECO:0000256" key="1">
    <source>
        <dbReference type="SAM" id="MobiDB-lite"/>
    </source>
</evidence>
<feature type="region of interest" description="Disordered" evidence="1">
    <location>
        <begin position="260"/>
        <end position="314"/>
    </location>
</feature>
<dbReference type="AlphaFoldDB" id="A0A843WZV6"/>
<reference evidence="3" key="1">
    <citation type="submission" date="2017-07" db="EMBL/GenBank/DDBJ databases">
        <title>Taro Niue Genome Assembly and Annotation.</title>
        <authorList>
            <person name="Atibalentja N."/>
            <person name="Keating K."/>
            <person name="Fields C.J."/>
        </authorList>
    </citation>
    <scope>NUCLEOTIDE SEQUENCE</scope>
    <source>
        <strain evidence="3">Niue_2</strain>
        <tissue evidence="3">Leaf</tissue>
    </source>
</reference>
<sequence length="463" mass="49561">MITSHGICSPRSAVPFASSSSSPSPAPLHRALRGGWFGGLWASALCCARPLPGLMSSSSSSAAASAAAAGAAAVPPSPGKICFNAHCKERVVERPPPWRRGWRLRSGELAELCDRCSVAYEQGNFCETFHLDEDGWRKCHSCGKRVHCGCLVSIATFMLLDAGGIECISCARKNFIMGPNSSWSSSILFPLGPERLKDLSAKSGSQITASIPVPGQWRQASNLWNTSQSELQQRLSYEFDRPNGADRLIPGARLTIPSQDKKKIEDPDRATSHINHVQLGRTANGKSPFGSLPTFSELHREDGNADGLHDSSHPVGEADVVVSRKGAVLDPSSSTSAGINFKALPGSTANVSLASALKDDPSVALIGLPAPFPPPGDLNDSARVSSAQTQRQLHASPLSKQSYPGIHNAADPSGESQSQVRNGRPRADARSRSQLLPRYWPRITDQELQQISGEYPLHFLQPI</sequence>
<organism evidence="3 4">
    <name type="scientific">Colocasia esculenta</name>
    <name type="common">Wild taro</name>
    <name type="synonym">Arum esculentum</name>
    <dbReference type="NCBI Taxonomy" id="4460"/>
    <lineage>
        <taxon>Eukaryota</taxon>
        <taxon>Viridiplantae</taxon>
        <taxon>Streptophyta</taxon>
        <taxon>Embryophyta</taxon>
        <taxon>Tracheophyta</taxon>
        <taxon>Spermatophyta</taxon>
        <taxon>Magnoliopsida</taxon>
        <taxon>Liliopsida</taxon>
        <taxon>Araceae</taxon>
        <taxon>Aroideae</taxon>
        <taxon>Colocasieae</taxon>
        <taxon>Colocasia</taxon>
    </lineage>
</organism>
<feature type="domain" description="VAL1-3 N-terminal zinc finger" evidence="2">
    <location>
        <begin position="128"/>
        <end position="176"/>
    </location>
</feature>
<accession>A0A843WZV6</accession>
<dbReference type="OrthoDB" id="757982at2759"/>
<dbReference type="Pfam" id="PF25813">
    <property type="entry name" value="zf_VAL1_N"/>
    <property type="match status" value="1"/>
</dbReference>
<name>A0A843WZV6_COLES</name>
<dbReference type="InterPro" id="IPR057743">
    <property type="entry name" value="Zfn_VAL1-3_N"/>
</dbReference>
<proteinExistence type="predicted"/>
<feature type="compositionally biased region" description="Basic and acidic residues" evidence="1">
    <location>
        <begin position="260"/>
        <end position="271"/>
    </location>
</feature>
<comment type="caution">
    <text evidence="3">The sequence shown here is derived from an EMBL/GenBank/DDBJ whole genome shotgun (WGS) entry which is preliminary data.</text>
</comment>
<protein>
    <recommendedName>
        <fullName evidence="2">VAL1-3 N-terminal zinc finger domain-containing protein</fullName>
    </recommendedName>
</protein>
<evidence type="ECO:0000313" key="3">
    <source>
        <dbReference type="EMBL" id="MQM09714.1"/>
    </source>
</evidence>
<gene>
    <name evidence="3" type="ORF">Taro_042591</name>
</gene>
<feature type="compositionally biased region" description="Basic and acidic residues" evidence="1">
    <location>
        <begin position="297"/>
        <end position="312"/>
    </location>
</feature>
<evidence type="ECO:0000259" key="2">
    <source>
        <dbReference type="Pfam" id="PF25813"/>
    </source>
</evidence>
<dbReference type="EMBL" id="NMUH01004456">
    <property type="protein sequence ID" value="MQM09714.1"/>
    <property type="molecule type" value="Genomic_DNA"/>
</dbReference>
<feature type="compositionally biased region" description="Polar residues" evidence="1">
    <location>
        <begin position="382"/>
        <end position="402"/>
    </location>
</feature>
<dbReference type="PANTHER" id="PTHR46245">
    <property type="entry name" value="B3 DOMAIN-CONTAINING PROTEIN OS07G0563300"/>
    <property type="match status" value="1"/>
</dbReference>
<feature type="region of interest" description="Disordered" evidence="1">
    <location>
        <begin position="368"/>
        <end position="433"/>
    </location>
</feature>